<gene>
    <name evidence="1" type="ORF">CAK95_19345</name>
</gene>
<dbReference type="RefSeq" id="WP_086089405.1">
    <property type="nucleotide sequence ID" value="NZ_CP021112.1"/>
</dbReference>
<proteinExistence type="predicted"/>
<sequence>MSDQRFISADAAPRLTSHLRALSLIAPLQRAEDNKGMLHVSAKTAERVDMRYLALAAIELLIDRMGAGGTAGRAELIEYLADLARLQSRNLSDPDATALAEHVFDGLTNARDRRARFKVRLFDPDQPEGVFFEFALLRAEPLPDGTVGYRLTQEAIEIHLSLLAHDPLTATQVSEIIVGEFLKRGLYDHAASAAERTRTNSIRLAEAIRLLMAEARRAILKVMWHEELGPKMEEARSLLDASIMREGAMLAQLSDTAADVTDETDRRHLSRIRTLLLDVQTRHRKLIVVVQKTADEYLHLQADTLKLRPLARLPDLENEILDPLLRAPANFLIENASGVFGAISGTLPPLVLDIAAAVAAFEPDVEEAGVFDPIIEFDDPTVGLELPFDEATITRAEQFARATILATGAITLGELLSRAASDRPDDAAFQRCLFLILEQAIDPRTTDVAGGASILSTRFDAGFVEGTDVRFSRATGGGVHASQ</sequence>
<organism evidence="1 2">
    <name type="scientific">Pseudorhodoplanes sinuspersici</name>
    <dbReference type="NCBI Taxonomy" id="1235591"/>
    <lineage>
        <taxon>Bacteria</taxon>
        <taxon>Pseudomonadati</taxon>
        <taxon>Pseudomonadota</taxon>
        <taxon>Alphaproteobacteria</taxon>
        <taxon>Hyphomicrobiales</taxon>
        <taxon>Pseudorhodoplanes</taxon>
    </lineage>
</organism>
<accession>A0A1W6ZV64</accession>
<dbReference type="STRING" id="1235591.CAK95_19345"/>
<evidence type="ECO:0000313" key="2">
    <source>
        <dbReference type="Proteomes" id="UP000194137"/>
    </source>
</evidence>
<keyword evidence="2" id="KW-1185">Reference proteome</keyword>
<protein>
    <submittedName>
        <fullName evidence="1">Uncharacterized protein</fullName>
    </submittedName>
</protein>
<name>A0A1W6ZV64_9HYPH</name>
<dbReference type="KEGG" id="psin:CAK95_19345"/>
<evidence type="ECO:0000313" key="1">
    <source>
        <dbReference type="EMBL" id="ARQ01011.1"/>
    </source>
</evidence>
<dbReference type="AlphaFoldDB" id="A0A1W6ZV64"/>
<reference evidence="1 2" key="1">
    <citation type="submission" date="2017-05" db="EMBL/GenBank/DDBJ databases">
        <title>Full genome sequence of Pseudorhodoplanes sinuspersici.</title>
        <authorList>
            <person name="Dastgheib S.M.M."/>
            <person name="Shavandi M."/>
            <person name="Tirandaz H."/>
        </authorList>
    </citation>
    <scope>NUCLEOTIDE SEQUENCE [LARGE SCALE GENOMIC DNA]</scope>
    <source>
        <strain evidence="1 2">RIPI110</strain>
    </source>
</reference>
<dbReference type="EMBL" id="CP021112">
    <property type="protein sequence ID" value="ARQ01011.1"/>
    <property type="molecule type" value="Genomic_DNA"/>
</dbReference>
<dbReference type="OrthoDB" id="8263519at2"/>
<dbReference type="Proteomes" id="UP000194137">
    <property type="component" value="Chromosome"/>
</dbReference>